<gene>
    <name evidence="20" type="ORF">MEDL_62004</name>
</gene>
<comment type="cofactor">
    <cofactor evidence="1 18">
        <name>pyridoxal 5'-phosphate</name>
        <dbReference type="ChEBI" id="CHEBI:597326"/>
    </cofactor>
</comment>
<dbReference type="PANTHER" id="PTHR13693:SF3">
    <property type="entry name" value="LD36009P"/>
    <property type="match status" value="1"/>
</dbReference>
<evidence type="ECO:0000256" key="12">
    <source>
        <dbReference type="ARBA" id="ARBA00022919"/>
    </source>
</evidence>
<evidence type="ECO:0000256" key="8">
    <source>
        <dbReference type="ARBA" id="ARBA00022679"/>
    </source>
</evidence>
<dbReference type="PROSITE" id="PS00599">
    <property type="entry name" value="AA_TRANSFER_CLASS_2"/>
    <property type="match status" value="1"/>
</dbReference>
<evidence type="ECO:0000256" key="15">
    <source>
        <dbReference type="ARBA" id="ARBA00023136"/>
    </source>
</evidence>
<dbReference type="GO" id="GO:0005783">
    <property type="term" value="C:endoplasmic reticulum"/>
    <property type="evidence" value="ECO:0007669"/>
    <property type="project" value="UniProtKB-SubCell"/>
</dbReference>
<dbReference type="GO" id="GO:0030170">
    <property type="term" value="F:pyridoxal phosphate binding"/>
    <property type="evidence" value="ECO:0007669"/>
    <property type="project" value="InterPro"/>
</dbReference>
<keyword evidence="10" id="KW-0256">Endoplasmic reticulum</keyword>
<dbReference type="GO" id="GO:0017059">
    <property type="term" value="C:serine palmitoyltransferase complex"/>
    <property type="evidence" value="ECO:0007669"/>
    <property type="project" value="TreeGrafter"/>
</dbReference>
<dbReference type="AlphaFoldDB" id="A0A8S3V605"/>
<dbReference type="Gene3D" id="3.90.1150.10">
    <property type="entry name" value="Aspartate Aminotransferase, domain 1"/>
    <property type="match status" value="2"/>
</dbReference>
<dbReference type="EMBL" id="CAJPWZ010003046">
    <property type="protein sequence ID" value="CAG2250265.1"/>
    <property type="molecule type" value="Genomic_DNA"/>
</dbReference>
<evidence type="ECO:0000256" key="4">
    <source>
        <dbReference type="ARBA" id="ARBA00004760"/>
    </source>
</evidence>
<keyword evidence="13" id="KW-1133">Transmembrane helix</keyword>
<keyword evidence="9" id="KW-0812">Transmembrane</keyword>
<keyword evidence="12" id="KW-0746">Sphingolipid metabolism</keyword>
<evidence type="ECO:0000256" key="17">
    <source>
        <dbReference type="ARBA" id="ARBA00048528"/>
    </source>
</evidence>
<dbReference type="GO" id="GO:0016020">
    <property type="term" value="C:membrane"/>
    <property type="evidence" value="ECO:0007669"/>
    <property type="project" value="UniProtKB-SubCell"/>
</dbReference>
<dbReference type="InterPro" id="IPR015424">
    <property type="entry name" value="PyrdxlP-dep_Trfase"/>
</dbReference>
<sequence length="503" mass="55456">MKQENETGSLFKHCVHDEDGETIPRYNGKYPQENGHTCNGNAKVSSSHHEISFDETFEETPLMAAIMTYLSYGLMVVIGHIRDFLRSIGIEKEKTCTEPKLPVIGYMDTKRKELKEKQTLNNVDKHHMIRILKKQSYDKITGKKHTVINLGSYNYLGFSDCKGPCAEAAAETTQTCGIATCGSRQELGYLDIHKKLDTLVAEFLGVDAAITIPMGFATNSMNIPCLVGKGCLILSDELNHSSLILGARLSGASIRTFKHNNMIDLENKLKSAVIEGRPRLSRPWKKIIILIEGVYSMEGSIIRLPEVIQLKKKYKAYVYLDEAHSIGAIGNSGRGVVDYFGLDPKDVDVMMGTFTKSFGAAGGYIAGNKKLIHYLRLNSHASVYSSSMPPAVTQQIISSMLIIMGKDGTTEVPLLIFLPSKVAAMNRTCLEKGLGIVVVGFPATPIIESRARLCLSAAHTKEMLDKALAIIDECVNSKVHDEASQYAKDVINIYDQITETLLV</sequence>
<dbReference type="Gene3D" id="3.40.640.10">
    <property type="entry name" value="Type I PLP-dependent aspartate aminotransferase-like (Major domain)"/>
    <property type="match status" value="1"/>
</dbReference>
<evidence type="ECO:0000256" key="6">
    <source>
        <dbReference type="ARBA" id="ARBA00008392"/>
    </source>
</evidence>
<name>A0A8S3V605_MYTED</name>
<dbReference type="InterPro" id="IPR015421">
    <property type="entry name" value="PyrdxlP-dep_Trfase_major"/>
</dbReference>
<comment type="subcellular location">
    <subcellularLocation>
        <location evidence="2">Endoplasmic reticulum</location>
    </subcellularLocation>
    <subcellularLocation>
        <location evidence="3">Membrane</location>
    </subcellularLocation>
</comment>
<comment type="similarity">
    <text evidence="6 18">Belongs to the class-II pyridoxal-phosphate-dependent aminotransferase family.</text>
</comment>
<evidence type="ECO:0000256" key="11">
    <source>
        <dbReference type="ARBA" id="ARBA00022898"/>
    </source>
</evidence>
<dbReference type="InterPro" id="IPR004839">
    <property type="entry name" value="Aminotransferase_I/II_large"/>
</dbReference>
<dbReference type="GO" id="GO:0046513">
    <property type="term" value="P:ceramide biosynthetic process"/>
    <property type="evidence" value="ECO:0007669"/>
    <property type="project" value="TreeGrafter"/>
</dbReference>
<evidence type="ECO:0000313" key="20">
    <source>
        <dbReference type="EMBL" id="CAG2250265.1"/>
    </source>
</evidence>
<dbReference type="GO" id="GO:0046512">
    <property type="term" value="P:sphingosine biosynthetic process"/>
    <property type="evidence" value="ECO:0007669"/>
    <property type="project" value="TreeGrafter"/>
</dbReference>
<dbReference type="InterPro" id="IPR050087">
    <property type="entry name" value="AON_synthase_class-II"/>
</dbReference>
<dbReference type="Proteomes" id="UP000683360">
    <property type="component" value="Unassembled WGS sequence"/>
</dbReference>
<keyword evidence="16 20" id="KW-0012">Acyltransferase</keyword>
<evidence type="ECO:0000256" key="10">
    <source>
        <dbReference type="ARBA" id="ARBA00022824"/>
    </source>
</evidence>
<protein>
    <recommendedName>
        <fullName evidence="7">serine C-palmitoyltransferase</fullName>
        <ecNumber evidence="7">2.3.1.50</ecNumber>
    </recommendedName>
</protein>
<dbReference type="CDD" id="cd06454">
    <property type="entry name" value="KBL_like"/>
    <property type="match status" value="1"/>
</dbReference>
<evidence type="ECO:0000256" key="2">
    <source>
        <dbReference type="ARBA" id="ARBA00004240"/>
    </source>
</evidence>
<dbReference type="InterPro" id="IPR001917">
    <property type="entry name" value="Aminotrans_II_pyridoxalP_BS"/>
</dbReference>
<dbReference type="Pfam" id="PF00155">
    <property type="entry name" value="Aminotran_1_2"/>
    <property type="match status" value="1"/>
</dbReference>
<evidence type="ECO:0000256" key="9">
    <source>
        <dbReference type="ARBA" id="ARBA00022692"/>
    </source>
</evidence>
<dbReference type="EC" id="2.3.1.50" evidence="7"/>
<comment type="pathway">
    <text evidence="5">Sphingolipid metabolism.</text>
</comment>
<proteinExistence type="inferred from homology"/>
<evidence type="ECO:0000256" key="3">
    <source>
        <dbReference type="ARBA" id="ARBA00004370"/>
    </source>
</evidence>
<accession>A0A8S3V605</accession>
<dbReference type="InterPro" id="IPR015422">
    <property type="entry name" value="PyrdxlP-dep_Trfase_small"/>
</dbReference>
<keyword evidence="8 20" id="KW-0808">Transferase</keyword>
<keyword evidence="14" id="KW-0443">Lipid metabolism</keyword>
<evidence type="ECO:0000313" key="21">
    <source>
        <dbReference type="Proteomes" id="UP000683360"/>
    </source>
</evidence>
<evidence type="ECO:0000256" key="1">
    <source>
        <dbReference type="ARBA" id="ARBA00001933"/>
    </source>
</evidence>
<comment type="caution">
    <text evidence="20">The sequence shown here is derived from an EMBL/GenBank/DDBJ whole genome shotgun (WGS) entry which is preliminary data.</text>
</comment>
<organism evidence="20 21">
    <name type="scientific">Mytilus edulis</name>
    <name type="common">Blue mussel</name>
    <dbReference type="NCBI Taxonomy" id="6550"/>
    <lineage>
        <taxon>Eukaryota</taxon>
        <taxon>Metazoa</taxon>
        <taxon>Spiralia</taxon>
        <taxon>Lophotrochozoa</taxon>
        <taxon>Mollusca</taxon>
        <taxon>Bivalvia</taxon>
        <taxon>Autobranchia</taxon>
        <taxon>Pteriomorphia</taxon>
        <taxon>Mytilida</taxon>
        <taxon>Mytiloidea</taxon>
        <taxon>Mytilidae</taxon>
        <taxon>Mytilinae</taxon>
        <taxon>Mytilus</taxon>
    </lineage>
</organism>
<dbReference type="SUPFAM" id="SSF53383">
    <property type="entry name" value="PLP-dependent transferases"/>
    <property type="match status" value="1"/>
</dbReference>
<evidence type="ECO:0000256" key="14">
    <source>
        <dbReference type="ARBA" id="ARBA00023098"/>
    </source>
</evidence>
<keyword evidence="15" id="KW-0472">Membrane</keyword>
<comment type="catalytic activity">
    <reaction evidence="17">
        <text>L-serine + hexadecanoyl-CoA + H(+) = 3-oxosphinganine + CO2 + CoA</text>
        <dbReference type="Rhea" id="RHEA:14761"/>
        <dbReference type="ChEBI" id="CHEBI:15378"/>
        <dbReference type="ChEBI" id="CHEBI:16526"/>
        <dbReference type="ChEBI" id="CHEBI:33384"/>
        <dbReference type="ChEBI" id="CHEBI:57287"/>
        <dbReference type="ChEBI" id="CHEBI:57379"/>
        <dbReference type="ChEBI" id="CHEBI:58299"/>
        <dbReference type="EC" id="2.3.1.50"/>
    </reaction>
</comment>
<evidence type="ECO:0000256" key="18">
    <source>
        <dbReference type="RuleBase" id="RU003693"/>
    </source>
</evidence>
<keyword evidence="11 18" id="KW-0663">Pyridoxal phosphate</keyword>
<evidence type="ECO:0000256" key="7">
    <source>
        <dbReference type="ARBA" id="ARBA00013220"/>
    </source>
</evidence>
<dbReference type="FunFam" id="3.40.640.10:FF:000047">
    <property type="entry name" value="serine palmitoyltransferase 2 isoform X1"/>
    <property type="match status" value="1"/>
</dbReference>
<feature type="domain" description="Aminotransferase class I/classII large" evidence="19">
    <location>
        <begin position="146"/>
        <end position="398"/>
    </location>
</feature>
<keyword evidence="21" id="KW-1185">Reference proteome</keyword>
<evidence type="ECO:0000256" key="13">
    <source>
        <dbReference type="ARBA" id="ARBA00022989"/>
    </source>
</evidence>
<dbReference type="GO" id="GO:0004758">
    <property type="term" value="F:serine C-palmitoyltransferase activity"/>
    <property type="evidence" value="ECO:0007669"/>
    <property type="project" value="UniProtKB-EC"/>
</dbReference>
<evidence type="ECO:0000256" key="16">
    <source>
        <dbReference type="ARBA" id="ARBA00023315"/>
    </source>
</evidence>
<comment type="pathway">
    <text evidence="4">Lipid metabolism; sphingolipid metabolism.</text>
</comment>
<dbReference type="OrthoDB" id="65434at2759"/>
<reference evidence="20" key="1">
    <citation type="submission" date="2021-03" db="EMBL/GenBank/DDBJ databases">
        <authorList>
            <person name="Bekaert M."/>
        </authorList>
    </citation>
    <scope>NUCLEOTIDE SEQUENCE</scope>
</reference>
<dbReference type="PANTHER" id="PTHR13693">
    <property type="entry name" value="CLASS II AMINOTRANSFERASE/8-AMINO-7-OXONONANOATE SYNTHASE"/>
    <property type="match status" value="1"/>
</dbReference>
<evidence type="ECO:0000259" key="19">
    <source>
        <dbReference type="Pfam" id="PF00155"/>
    </source>
</evidence>
<evidence type="ECO:0000256" key="5">
    <source>
        <dbReference type="ARBA" id="ARBA00004991"/>
    </source>
</evidence>